<name>A0A7W6JTE7_9SPHN</name>
<evidence type="ECO:0000256" key="4">
    <source>
        <dbReference type="SAM" id="SignalP"/>
    </source>
</evidence>
<feature type="coiled-coil region" evidence="3">
    <location>
        <begin position="203"/>
        <end position="230"/>
    </location>
</feature>
<feature type="coiled-coil region" evidence="3">
    <location>
        <begin position="132"/>
        <end position="159"/>
    </location>
</feature>
<dbReference type="SUPFAM" id="SSF111369">
    <property type="entry name" value="HlyD-like secretion proteins"/>
    <property type="match status" value="1"/>
</dbReference>
<dbReference type="Gene3D" id="2.40.420.20">
    <property type="match status" value="1"/>
</dbReference>
<reference evidence="5 6" key="1">
    <citation type="submission" date="2020-08" db="EMBL/GenBank/DDBJ databases">
        <title>Genomic Encyclopedia of Type Strains, Phase IV (KMG-IV): sequencing the most valuable type-strain genomes for metagenomic binning, comparative biology and taxonomic classification.</title>
        <authorList>
            <person name="Goeker M."/>
        </authorList>
    </citation>
    <scope>NUCLEOTIDE SEQUENCE [LARGE SCALE GENOMIC DNA]</scope>
    <source>
        <strain evidence="5 6">DSM 101806</strain>
    </source>
</reference>
<dbReference type="AlphaFoldDB" id="A0A7W6JTE7"/>
<comment type="caution">
    <text evidence="5">The sequence shown here is derived from an EMBL/GenBank/DDBJ whole genome shotgun (WGS) entry which is preliminary data.</text>
</comment>
<dbReference type="Proteomes" id="UP000557392">
    <property type="component" value="Unassembled WGS sequence"/>
</dbReference>
<proteinExistence type="predicted"/>
<protein>
    <submittedName>
        <fullName evidence="5">Multidrug resistance efflux pump</fullName>
    </submittedName>
</protein>
<keyword evidence="4" id="KW-0732">Signal</keyword>
<gene>
    <name evidence="5" type="ORF">GGR46_001623</name>
</gene>
<feature type="signal peptide" evidence="4">
    <location>
        <begin position="1"/>
        <end position="25"/>
    </location>
</feature>
<dbReference type="InterPro" id="IPR050465">
    <property type="entry name" value="UPF0194_transport"/>
</dbReference>
<evidence type="ECO:0000313" key="5">
    <source>
        <dbReference type="EMBL" id="MBB4098090.1"/>
    </source>
</evidence>
<dbReference type="PANTHER" id="PTHR32347">
    <property type="entry name" value="EFFLUX SYSTEM COMPONENT YKNX-RELATED"/>
    <property type="match status" value="1"/>
</dbReference>
<feature type="chain" id="PRO_5030963543" evidence="4">
    <location>
        <begin position="26"/>
        <end position="428"/>
    </location>
</feature>
<dbReference type="RefSeq" id="WP_183996255.1">
    <property type="nucleotide sequence ID" value="NZ_JACIEH010000001.1"/>
</dbReference>
<evidence type="ECO:0000313" key="6">
    <source>
        <dbReference type="Proteomes" id="UP000557392"/>
    </source>
</evidence>
<dbReference type="GO" id="GO:0030313">
    <property type="term" value="C:cell envelope"/>
    <property type="evidence" value="ECO:0007669"/>
    <property type="project" value="UniProtKB-SubCell"/>
</dbReference>
<dbReference type="Gene3D" id="2.40.50.100">
    <property type="match status" value="1"/>
</dbReference>
<organism evidence="5 6">
    <name type="scientific">Sphingomonas kyeonggiensis</name>
    <dbReference type="NCBI Taxonomy" id="1268553"/>
    <lineage>
        <taxon>Bacteria</taxon>
        <taxon>Pseudomonadati</taxon>
        <taxon>Pseudomonadota</taxon>
        <taxon>Alphaproteobacteria</taxon>
        <taxon>Sphingomonadales</taxon>
        <taxon>Sphingomonadaceae</taxon>
        <taxon>Sphingomonas</taxon>
    </lineage>
</organism>
<sequence length="428" mass="44369">MRRMLRRSAPWLFALAAIAVAAAWALRPAPGGGAQPAEATEQSLVVEARPFVATLVFAGRIAPGDAVGVTAPFDGAVRTLSFAFGNRVQAGDTLLVLDTGEAADARNVAEAALLKSERPARDLANWASGPEVAAARRRLRLAELELARFEREAGESRRLFDKGLIARNEHAGAEQQLIAQRMATTSAHQELAETLARGDAVAVRAAQLELSVARDRLRNAENEMRSAVVRAPVSGAMVRPATMGTLSGAAPIYAGGRVTRGQLIGLIARDGGLSASFDIDEVDVNALSVGQAVTVTGPGFPGIVLSGRVASIAADTGDAGAAGKTRFVATATLDAPPAGQANRVRVGMTAAVAVITGQKPRAIVLPPLAVEGSAPAATVRVRVGSREERRAVQVGQATPQGVEILSGLKPGETVVWREPKPVTQPGSE</sequence>
<keyword evidence="6" id="KW-1185">Reference proteome</keyword>
<dbReference type="Gene3D" id="2.40.30.170">
    <property type="match status" value="1"/>
</dbReference>
<accession>A0A7W6JTE7</accession>
<evidence type="ECO:0000256" key="2">
    <source>
        <dbReference type="ARBA" id="ARBA00023054"/>
    </source>
</evidence>
<dbReference type="EMBL" id="JACIEH010000001">
    <property type="protein sequence ID" value="MBB4098090.1"/>
    <property type="molecule type" value="Genomic_DNA"/>
</dbReference>
<keyword evidence="2 3" id="KW-0175">Coiled coil</keyword>
<evidence type="ECO:0000256" key="1">
    <source>
        <dbReference type="ARBA" id="ARBA00004196"/>
    </source>
</evidence>
<comment type="subcellular location">
    <subcellularLocation>
        <location evidence="1">Cell envelope</location>
    </subcellularLocation>
</comment>
<evidence type="ECO:0000256" key="3">
    <source>
        <dbReference type="SAM" id="Coils"/>
    </source>
</evidence>